<feature type="compositionally biased region" description="Low complexity" evidence="2">
    <location>
        <begin position="165"/>
        <end position="176"/>
    </location>
</feature>
<keyword evidence="6" id="KW-1185">Reference proteome</keyword>
<feature type="compositionally biased region" description="Polar residues" evidence="2">
    <location>
        <begin position="75"/>
        <end position="91"/>
    </location>
</feature>
<keyword evidence="1" id="KW-0245">EGF-like domain</keyword>
<evidence type="ECO:0000313" key="5">
    <source>
        <dbReference type="EMBL" id="KAA8914620.1"/>
    </source>
</evidence>
<dbReference type="PROSITE" id="PS00022">
    <property type="entry name" value="EGF_1"/>
    <property type="match status" value="1"/>
</dbReference>
<evidence type="ECO:0000313" key="6">
    <source>
        <dbReference type="Proteomes" id="UP000326924"/>
    </source>
</evidence>
<evidence type="ECO:0000256" key="1">
    <source>
        <dbReference type="PROSITE-ProRule" id="PRU00076"/>
    </source>
</evidence>
<dbReference type="Proteomes" id="UP000326924">
    <property type="component" value="Unassembled WGS sequence"/>
</dbReference>
<dbReference type="PROSITE" id="PS50026">
    <property type="entry name" value="EGF_3"/>
    <property type="match status" value="1"/>
</dbReference>
<dbReference type="OrthoDB" id="283575at2759"/>
<name>A0A5J5FBY0_9PEZI</name>
<organism evidence="5 6">
    <name type="scientific">Sphaerosporella brunnea</name>
    <dbReference type="NCBI Taxonomy" id="1250544"/>
    <lineage>
        <taxon>Eukaryota</taxon>
        <taxon>Fungi</taxon>
        <taxon>Dikarya</taxon>
        <taxon>Ascomycota</taxon>
        <taxon>Pezizomycotina</taxon>
        <taxon>Pezizomycetes</taxon>
        <taxon>Pezizales</taxon>
        <taxon>Pyronemataceae</taxon>
        <taxon>Sphaerosporella</taxon>
    </lineage>
</organism>
<feature type="domain" description="EGF-like" evidence="4">
    <location>
        <begin position="523"/>
        <end position="560"/>
    </location>
</feature>
<sequence length="756" mass="80385">MRERIAQSGPAGGSSGRRPAPPPTSHRSDRMGLPQGPIPKYVSRPDDETKAQPTVAYRPIQPVGPQPRYYPSAEQYDSTSLGTHPSMQSDRSIYIGYDPSSDQAERDPNRLTPNFPAQASSQQRRPVGNASPPSTLRAVAPPYYSQQTMQIPPIPEESPYHSRHASYASSSAIPSSWVDTEESASDRENALPIQRGSDVEAEGENNGELVRHASLGKRQKPTLTNIKSPERSRSRATSGASSSQLAKTPPAVDREPMARGDSPVLYQVSTSSGSRPSPTLSKASIPSTLPQSPLAANNTYFSEKPVRGRAYSDTLPAFLDKEIGGASSEPTFPPKASTRKGSRSEEHAGRIPPRLNMEAVREAEARGSLTSLPDLIRRATKLAAALETGRPGSTAWGGRGSLFGFSGSSGRSNGRSRDTDSISEILASFPPPALGAQRSRDGNRGSTLPSMVSEWPIAADCGYGTDNGSIRQVKPRRRICGLPLWAFIVLVILALVVITAAVIVPIQLANLSKSGKNNGNAQALENCKKTNPCQNGGENLATSNFCGCICTNGFTGSLCQTKEPDASCGSYDFAGRGNDSSIAGLKNATIGSALPRLFNKSSSYNIGLDPSLLLGVFSQANLTCTLQNALINFDGETEPISHKRALKIIRSLRIRQIDIDTSTNTPTATSTSTWSSATATSSGVPVLNQDTLDFARVGVLFLAQNDGVGVAETAHEDLDATFRDGTDRGNVTTGKFTFKLDSRSIVLSDGKVVGGV</sequence>
<keyword evidence="3" id="KW-0472">Membrane</keyword>
<dbReference type="AlphaFoldDB" id="A0A5J5FBY0"/>
<feature type="compositionally biased region" description="Polar residues" evidence="2">
    <location>
        <begin position="267"/>
        <end position="293"/>
    </location>
</feature>
<evidence type="ECO:0000256" key="3">
    <source>
        <dbReference type="SAM" id="Phobius"/>
    </source>
</evidence>
<evidence type="ECO:0000256" key="2">
    <source>
        <dbReference type="SAM" id="MobiDB-lite"/>
    </source>
</evidence>
<dbReference type="CDD" id="cd00054">
    <property type="entry name" value="EGF_CA"/>
    <property type="match status" value="1"/>
</dbReference>
<dbReference type="InParanoid" id="A0A5J5FBY0"/>
<dbReference type="PROSITE" id="PS01186">
    <property type="entry name" value="EGF_2"/>
    <property type="match status" value="1"/>
</dbReference>
<dbReference type="Gene3D" id="2.10.25.10">
    <property type="entry name" value="Laminin"/>
    <property type="match status" value="1"/>
</dbReference>
<dbReference type="InterPro" id="IPR000742">
    <property type="entry name" value="EGF"/>
</dbReference>
<protein>
    <recommendedName>
        <fullName evidence="4">EGF-like domain-containing protein</fullName>
    </recommendedName>
</protein>
<dbReference type="PANTHER" id="PTHR17178:SF0">
    <property type="entry name" value="SERGLYCIN"/>
    <property type="match status" value="1"/>
</dbReference>
<comment type="caution">
    <text evidence="1">Lacks conserved residue(s) required for the propagation of feature annotation.</text>
</comment>
<accession>A0A5J5FBY0</accession>
<dbReference type="EMBL" id="VXIS01000004">
    <property type="protein sequence ID" value="KAA8914620.1"/>
    <property type="molecule type" value="Genomic_DNA"/>
</dbReference>
<feature type="disulfide bond" evidence="1">
    <location>
        <begin position="550"/>
        <end position="559"/>
    </location>
</feature>
<evidence type="ECO:0000259" key="4">
    <source>
        <dbReference type="PROSITE" id="PS50026"/>
    </source>
</evidence>
<feature type="region of interest" description="Disordered" evidence="2">
    <location>
        <begin position="1"/>
        <end position="293"/>
    </location>
</feature>
<comment type="caution">
    <text evidence="5">The sequence shown here is derived from an EMBL/GenBank/DDBJ whole genome shotgun (WGS) entry which is preliminary data.</text>
</comment>
<dbReference type="PANTHER" id="PTHR17178">
    <property type="entry name" value="SECRETORY GRANULE PROTEOGLYCAN CORE PROTEIN"/>
    <property type="match status" value="1"/>
</dbReference>
<keyword evidence="3" id="KW-1133">Transmembrane helix</keyword>
<feature type="transmembrane region" description="Helical" evidence="3">
    <location>
        <begin position="484"/>
        <end position="506"/>
    </location>
</feature>
<keyword evidence="1" id="KW-1015">Disulfide bond</keyword>
<reference evidence="5 6" key="1">
    <citation type="submission" date="2019-09" db="EMBL/GenBank/DDBJ databases">
        <title>Draft genome of the ectomycorrhizal ascomycete Sphaerosporella brunnea.</title>
        <authorList>
            <consortium name="DOE Joint Genome Institute"/>
            <person name="Benucci G.M."/>
            <person name="Marozzi G."/>
            <person name="Antonielli L."/>
            <person name="Sanchez S."/>
            <person name="Marco P."/>
            <person name="Wang X."/>
            <person name="Falini L.B."/>
            <person name="Barry K."/>
            <person name="Haridas S."/>
            <person name="Lipzen A."/>
            <person name="Labutti K."/>
            <person name="Grigoriev I.V."/>
            <person name="Murat C."/>
            <person name="Martin F."/>
            <person name="Albertini E."/>
            <person name="Donnini D."/>
            <person name="Bonito G."/>
        </authorList>
    </citation>
    <scope>NUCLEOTIDE SEQUENCE [LARGE SCALE GENOMIC DNA]</scope>
    <source>
        <strain evidence="5 6">Sb_GMNB300</strain>
    </source>
</reference>
<feature type="compositionally biased region" description="Polar residues" evidence="2">
    <location>
        <begin position="111"/>
        <end position="124"/>
    </location>
</feature>
<feature type="region of interest" description="Disordered" evidence="2">
    <location>
        <begin position="322"/>
        <end position="352"/>
    </location>
</feature>
<gene>
    <name evidence="5" type="ORF">FN846DRAFT_901882</name>
</gene>
<keyword evidence="3" id="KW-0812">Transmembrane</keyword>
<proteinExistence type="predicted"/>